<feature type="transmembrane region" description="Helical" evidence="7">
    <location>
        <begin position="283"/>
        <end position="304"/>
    </location>
</feature>
<reference evidence="8 9" key="1">
    <citation type="submission" date="2019-12" db="EMBL/GenBank/DDBJ databases">
        <authorList>
            <person name="Zhang Y.-J."/>
        </authorList>
    </citation>
    <scope>NUCLEOTIDE SEQUENCE [LARGE SCALE GENOMIC DNA]</scope>
    <source>
        <strain evidence="8 9">H18S-6</strain>
    </source>
</reference>
<dbReference type="EMBL" id="WSFO01000003">
    <property type="protein sequence ID" value="KAE9631006.1"/>
    <property type="molecule type" value="Genomic_DNA"/>
</dbReference>
<comment type="caution">
    <text evidence="8">The sequence shown here is derived from an EMBL/GenBank/DDBJ whole genome shotgun (WGS) entry which is preliminary data.</text>
</comment>
<dbReference type="Pfam" id="PF03547">
    <property type="entry name" value="Mem_trans"/>
    <property type="match status" value="2"/>
</dbReference>
<protein>
    <recommendedName>
        <fullName evidence="10">AEC family transporter</fullName>
    </recommendedName>
</protein>
<feature type="transmembrane region" description="Helical" evidence="7">
    <location>
        <begin position="222"/>
        <end position="244"/>
    </location>
</feature>
<evidence type="ECO:0008006" key="10">
    <source>
        <dbReference type="Google" id="ProtNLM"/>
    </source>
</evidence>
<keyword evidence="6 7" id="KW-0472">Membrane</keyword>
<feature type="transmembrane region" description="Helical" evidence="7">
    <location>
        <begin position="37"/>
        <end position="56"/>
    </location>
</feature>
<dbReference type="PANTHER" id="PTHR36838:SF3">
    <property type="entry name" value="TRANSPORTER AUXIN EFFLUX CARRIER EC FAMILY"/>
    <property type="match status" value="1"/>
</dbReference>
<dbReference type="Proteomes" id="UP000441586">
    <property type="component" value="Unassembled WGS sequence"/>
</dbReference>
<feature type="transmembrane region" description="Helical" evidence="7">
    <location>
        <begin position="193"/>
        <end position="210"/>
    </location>
</feature>
<dbReference type="InterPro" id="IPR004776">
    <property type="entry name" value="Mem_transp_PIN-like"/>
</dbReference>
<sequence>MSLGIVLLFPFFTYIGIGFVAQRYLDKSEAALVWMDSFVFYIAMPALLFQTIIRAGHPTGEILVLLAATSAVTASLFLVSASVSRIRKKGLDPAVSGLVGAYSNIGYMGPILSVQIFGNDAGLPAAMIFCSEIVVVLTLWTVTTAGRVMSIRGIGVEIVKAVGHPFVLTVVIALIFVTADLSLATPIDATLTGLQNAAAPCALFSLGVTLGRQRRLDFTLDITASILMKLVLHPVLVGVGLWPLLAHQPIWLGTAILIASLPPAANVYVLASGAGRGARQAASGVMYGTIVSVVTVPLVIMFLMQKLVI</sequence>
<evidence type="ECO:0000256" key="7">
    <source>
        <dbReference type="SAM" id="Phobius"/>
    </source>
</evidence>
<feature type="transmembrane region" description="Helical" evidence="7">
    <location>
        <begin position="166"/>
        <end position="187"/>
    </location>
</feature>
<keyword evidence="3" id="KW-1003">Cell membrane</keyword>
<feature type="transmembrane region" description="Helical" evidence="7">
    <location>
        <begin position="123"/>
        <end position="145"/>
    </location>
</feature>
<evidence type="ECO:0000313" key="9">
    <source>
        <dbReference type="Proteomes" id="UP000441586"/>
    </source>
</evidence>
<keyword evidence="4 7" id="KW-0812">Transmembrane</keyword>
<evidence type="ECO:0000313" key="8">
    <source>
        <dbReference type="EMBL" id="KAE9631006.1"/>
    </source>
</evidence>
<evidence type="ECO:0000256" key="5">
    <source>
        <dbReference type="ARBA" id="ARBA00022989"/>
    </source>
</evidence>
<proteinExistence type="predicted"/>
<evidence type="ECO:0000256" key="1">
    <source>
        <dbReference type="ARBA" id="ARBA00004141"/>
    </source>
</evidence>
<feature type="transmembrane region" description="Helical" evidence="7">
    <location>
        <begin position="95"/>
        <end position="117"/>
    </location>
</feature>
<accession>A0A6A4RM66</accession>
<evidence type="ECO:0000256" key="2">
    <source>
        <dbReference type="ARBA" id="ARBA00022448"/>
    </source>
</evidence>
<dbReference type="AlphaFoldDB" id="A0A6A4RM66"/>
<keyword evidence="5 7" id="KW-1133">Transmembrane helix</keyword>
<dbReference type="RefSeq" id="WP_158978283.1">
    <property type="nucleotide sequence ID" value="NZ_WSFO01000003.1"/>
</dbReference>
<evidence type="ECO:0000256" key="3">
    <source>
        <dbReference type="ARBA" id="ARBA00022475"/>
    </source>
</evidence>
<evidence type="ECO:0000256" key="4">
    <source>
        <dbReference type="ARBA" id="ARBA00022692"/>
    </source>
</evidence>
<evidence type="ECO:0000256" key="6">
    <source>
        <dbReference type="ARBA" id="ARBA00023136"/>
    </source>
</evidence>
<dbReference type="GO" id="GO:0016020">
    <property type="term" value="C:membrane"/>
    <property type="evidence" value="ECO:0007669"/>
    <property type="project" value="UniProtKB-SubCell"/>
</dbReference>
<feature type="transmembrane region" description="Helical" evidence="7">
    <location>
        <begin position="6"/>
        <end position="25"/>
    </location>
</feature>
<dbReference type="PANTHER" id="PTHR36838">
    <property type="entry name" value="AUXIN EFFLUX CARRIER FAMILY PROTEIN"/>
    <property type="match status" value="1"/>
</dbReference>
<gene>
    <name evidence="8" type="ORF">GP644_07245</name>
</gene>
<feature type="transmembrane region" description="Helical" evidence="7">
    <location>
        <begin position="62"/>
        <end position="83"/>
    </location>
</feature>
<feature type="transmembrane region" description="Helical" evidence="7">
    <location>
        <begin position="250"/>
        <end position="271"/>
    </location>
</feature>
<comment type="subcellular location">
    <subcellularLocation>
        <location evidence="1">Membrane</location>
        <topology evidence="1">Multi-pass membrane protein</topology>
    </subcellularLocation>
</comment>
<organism evidence="8 9">
    <name type="scientific">Parasedimentitalea maritima</name>
    <dbReference type="NCBI Taxonomy" id="2578117"/>
    <lineage>
        <taxon>Bacteria</taxon>
        <taxon>Pseudomonadati</taxon>
        <taxon>Pseudomonadota</taxon>
        <taxon>Alphaproteobacteria</taxon>
        <taxon>Rhodobacterales</taxon>
        <taxon>Paracoccaceae</taxon>
        <taxon>Parasedimentitalea</taxon>
    </lineage>
</organism>
<name>A0A6A4RM66_9RHOB</name>
<keyword evidence="2" id="KW-0813">Transport</keyword>
<dbReference type="GO" id="GO:0055085">
    <property type="term" value="P:transmembrane transport"/>
    <property type="evidence" value="ECO:0007669"/>
    <property type="project" value="InterPro"/>
</dbReference>